<dbReference type="Proteomes" id="UP001221413">
    <property type="component" value="Unassembled WGS sequence"/>
</dbReference>
<evidence type="ECO:0000313" key="1">
    <source>
        <dbReference type="EMBL" id="KAJ6255957.1"/>
    </source>
</evidence>
<gene>
    <name evidence="1" type="ORF">Dda_9248</name>
</gene>
<reference evidence="1" key="1">
    <citation type="submission" date="2023-01" db="EMBL/GenBank/DDBJ databases">
        <title>The chitinases involved in constricting ring structure development in the nematode-trapping fungus Drechslerella dactyloides.</title>
        <authorList>
            <person name="Wang R."/>
            <person name="Zhang L."/>
            <person name="Tang P."/>
            <person name="Li S."/>
            <person name="Liang L."/>
        </authorList>
    </citation>
    <scope>NUCLEOTIDE SEQUENCE</scope>
    <source>
        <strain evidence="1">YMF1.00031</strain>
    </source>
</reference>
<proteinExistence type="predicted"/>
<sequence length="186" mass="19517">MTTHTLSYEMVGFTKVSIVLASIFTIIGNAAAAPAPLETDVDKLIIAGVGLPKASELGLTVEDLKKPAPAVDHLFMRSPAPEKDLAKRFDPQCWGDPKCTRGDATNCYNYLNGLGGTSCVTSGYIQMCRSGGCGWYGRSLFGGTVSSSCYNVALGGAWVLTNCQGNYLAGANAAYGNGNLVVEIHP</sequence>
<keyword evidence="2" id="KW-1185">Reference proteome</keyword>
<organism evidence="1 2">
    <name type="scientific">Drechslerella dactyloides</name>
    <name type="common">Nematode-trapping fungus</name>
    <name type="synonym">Arthrobotrys dactyloides</name>
    <dbReference type="NCBI Taxonomy" id="74499"/>
    <lineage>
        <taxon>Eukaryota</taxon>
        <taxon>Fungi</taxon>
        <taxon>Dikarya</taxon>
        <taxon>Ascomycota</taxon>
        <taxon>Pezizomycotina</taxon>
        <taxon>Orbiliomycetes</taxon>
        <taxon>Orbiliales</taxon>
        <taxon>Orbiliaceae</taxon>
        <taxon>Drechslerella</taxon>
    </lineage>
</organism>
<name>A0AAD6IT65_DREDA</name>
<dbReference type="AlphaFoldDB" id="A0AAD6IT65"/>
<protein>
    <submittedName>
        <fullName evidence="1">Uncharacterized protein</fullName>
    </submittedName>
</protein>
<evidence type="ECO:0000313" key="2">
    <source>
        <dbReference type="Proteomes" id="UP001221413"/>
    </source>
</evidence>
<accession>A0AAD6IT65</accession>
<comment type="caution">
    <text evidence="1">The sequence shown here is derived from an EMBL/GenBank/DDBJ whole genome shotgun (WGS) entry which is preliminary data.</text>
</comment>
<dbReference type="EMBL" id="JAQGDS010000016">
    <property type="protein sequence ID" value="KAJ6255957.1"/>
    <property type="molecule type" value="Genomic_DNA"/>
</dbReference>